<sequence>MDMRCGADPATVAAHRTAGGAWMELRHSEECGASWARMWGTRIGDRIELTVSGGGRGDRGGGTRTAEVEDDIDAESYVYTPMAATGPGSVVRACFRPAADGRRECFDGRVD</sequence>
<dbReference type="EMBL" id="LMXB01000148">
    <property type="protein sequence ID" value="KUO14478.1"/>
    <property type="molecule type" value="Genomic_DNA"/>
</dbReference>
<comment type="caution">
    <text evidence="1">The sequence shown here is derived from an EMBL/GenBank/DDBJ whole genome shotgun (WGS) entry which is preliminary data.</text>
</comment>
<dbReference type="InterPro" id="IPR021224">
    <property type="entry name" value="DUF2690"/>
</dbReference>
<dbReference type="Pfam" id="PF10901">
    <property type="entry name" value="DUF2690"/>
    <property type="match status" value="1"/>
</dbReference>
<dbReference type="AlphaFoldDB" id="A0A101UPL8"/>
<proteinExistence type="predicted"/>
<evidence type="ECO:0000313" key="1">
    <source>
        <dbReference type="EMBL" id="KUO14478.1"/>
    </source>
</evidence>
<dbReference type="Proteomes" id="UP000053260">
    <property type="component" value="Unassembled WGS sequence"/>
</dbReference>
<protein>
    <recommendedName>
        <fullName evidence="3">DUF2690 domain-containing protein</fullName>
    </recommendedName>
</protein>
<organism evidence="1 2">
    <name type="scientific">Streptomyces dysideae</name>
    <dbReference type="NCBI Taxonomy" id="909626"/>
    <lineage>
        <taxon>Bacteria</taxon>
        <taxon>Bacillati</taxon>
        <taxon>Actinomycetota</taxon>
        <taxon>Actinomycetes</taxon>
        <taxon>Kitasatosporales</taxon>
        <taxon>Streptomycetaceae</taxon>
        <taxon>Streptomyces</taxon>
    </lineage>
</organism>
<accession>A0A101UPL8</accession>
<keyword evidence="2" id="KW-1185">Reference proteome</keyword>
<evidence type="ECO:0008006" key="3">
    <source>
        <dbReference type="Google" id="ProtNLM"/>
    </source>
</evidence>
<reference evidence="1 2" key="1">
    <citation type="submission" date="2015-10" db="EMBL/GenBank/DDBJ databases">
        <title>Draft genome sequence of Streptomyces sp. RV15, isolated from a marine sponge.</title>
        <authorList>
            <person name="Ruckert C."/>
            <person name="Abdelmohsen U.R."/>
            <person name="Winkler A."/>
            <person name="Hentschel U."/>
            <person name="Kalinowski J."/>
            <person name="Kampfer P."/>
            <person name="Glaeser S."/>
        </authorList>
    </citation>
    <scope>NUCLEOTIDE SEQUENCE [LARGE SCALE GENOMIC DNA]</scope>
    <source>
        <strain evidence="1 2">RV15</strain>
    </source>
</reference>
<dbReference type="STRING" id="909626.AQJ91_46730"/>
<name>A0A101UPL8_9ACTN</name>
<evidence type="ECO:0000313" key="2">
    <source>
        <dbReference type="Proteomes" id="UP000053260"/>
    </source>
</evidence>
<gene>
    <name evidence="1" type="ORF">AQJ91_46730</name>
</gene>